<keyword evidence="13" id="KW-0732">Signal</keyword>
<evidence type="ECO:0000256" key="11">
    <source>
        <dbReference type="PROSITE-ProRule" id="PRU01360"/>
    </source>
</evidence>
<feature type="signal peptide" evidence="13">
    <location>
        <begin position="1"/>
        <end position="25"/>
    </location>
</feature>
<evidence type="ECO:0000256" key="7">
    <source>
        <dbReference type="ARBA" id="ARBA00023065"/>
    </source>
</evidence>
<keyword evidence="16" id="KW-0675">Receptor</keyword>
<dbReference type="Pfam" id="PF00593">
    <property type="entry name" value="TonB_dep_Rec_b-barrel"/>
    <property type="match status" value="1"/>
</dbReference>
<dbReference type="eggNOG" id="COG4771">
    <property type="taxonomic scope" value="Bacteria"/>
</dbReference>
<gene>
    <name evidence="16" type="ORF">ABI_24360</name>
</gene>
<evidence type="ECO:0000313" key="17">
    <source>
        <dbReference type="Proteomes" id="UP000006512"/>
    </source>
</evidence>
<keyword evidence="8 12" id="KW-0798">TonB box</keyword>
<evidence type="ECO:0000256" key="5">
    <source>
        <dbReference type="ARBA" id="ARBA00022692"/>
    </source>
</evidence>
<dbReference type="InterPro" id="IPR012910">
    <property type="entry name" value="Plug_dom"/>
</dbReference>
<dbReference type="AlphaFoldDB" id="F4QNW5"/>
<keyword evidence="3 11" id="KW-1134">Transmembrane beta strand</keyword>
<dbReference type="PROSITE" id="PS52016">
    <property type="entry name" value="TONB_DEPENDENT_REC_3"/>
    <property type="match status" value="1"/>
</dbReference>
<dbReference type="SUPFAM" id="SSF56935">
    <property type="entry name" value="Porins"/>
    <property type="match status" value="1"/>
</dbReference>
<reference evidence="17" key="1">
    <citation type="submission" date="2011-03" db="EMBL/GenBank/DDBJ databases">
        <title>Draft genome sequence of Brevundimonas diminuta.</title>
        <authorList>
            <person name="Brown P.J.B."/>
            <person name="Buechlein A."/>
            <person name="Hemmerich C."/>
            <person name="Brun Y.V."/>
        </authorList>
    </citation>
    <scope>NUCLEOTIDE SEQUENCE [LARGE SCALE GENOMIC DNA]</scope>
    <source>
        <strain evidence="17">C19</strain>
    </source>
</reference>
<keyword evidence="5 11" id="KW-0812">Transmembrane</keyword>
<keyword evidence="9 11" id="KW-0472">Membrane</keyword>
<dbReference type="InterPro" id="IPR000531">
    <property type="entry name" value="Beta-barrel_TonB"/>
</dbReference>
<evidence type="ECO:0000256" key="8">
    <source>
        <dbReference type="ARBA" id="ARBA00023077"/>
    </source>
</evidence>
<evidence type="ECO:0000259" key="15">
    <source>
        <dbReference type="Pfam" id="PF07715"/>
    </source>
</evidence>
<feature type="chain" id="PRO_5003314282" evidence="13">
    <location>
        <begin position="26"/>
        <end position="768"/>
    </location>
</feature>
<evidence type="ECO:0000259" key="14">
    <source>
        <dbReference type="Pfam" id="PF00593"/>
    </source>
</evidence>
<dbReference type="PANTHER" id="PTHR32552">
    <property type="entry name" value="FERRICHROME IRON RECEPTOR-RELATED"/>
    <property type="match status" value="1"/>
</dbReference>
<evidence type="ECO:0000256" key="1">
    <source>
        <dbReference type="ARBA" id="ARBA00004571"/>
    </source>
</evidence>
<keyword evidence="6" id="KW-0408">Iron</keyword>
<evidence type="ECO:0000256" key="13">
    <source>
        <dbReference type="SAM" id="SignalP"/>
    </source>
</evidence>
<keyword evidence="4" id="KW-0410">Iron transport</keyword>
<dbReference type="RefSeq" id="WP_006273209.1">
    <property type="nucleotide sequence ID" value="NZ_GL883078.1"/>
</dbReference>
<name>F4QNW5_9CAUL</name>
<dbReference type="Gene3D" id="2.40.170.20">
    <property type="entry name" value="TonB-dependent receptor, beta-barrel domain"/>
    <property type="match status" value="1"/>
</dbReference>
<comment type="similarity">
    <text evidence="11 12">Belongs to the TonB-dependent receptor family.</text>
</comment>
<dbReference type="STRING" id="715226.ABI_24360"/>
<dbReference type="Proteomes" id="UP000006512">
    <property type="component" value="Unassembled WGS sequence"/>
</dbReference>
<evidence type="ECO:0000256" key="2">
    <source>
        <dbReference type="ARBA" id="ARBA00022448"/>
    </source>
</evidence>
<proteinExistence type="inferred from homology"/>
<comment type="subcellular location">
    <subcellularLocation>
        <location evidence="1 11">Cell outer membrane</location>
        <topology evidence="1 11">Multi-pass membrane protein</topology>
    </subcellularLocation>
</comment>
<dbReference type="HOGENOM" id="CLU_008287_15_0_5"/>
<evidence type="ECO:0000256" key="3">
    <source>
        <dbReference type="ARBA" id="ARBA00022452"/>
    </source>
</evidence>
<evidence type="ECO:0000256" key="6">
    <source>
        <dbReference type="ARBA" id="ARBA00023004"/>
    </source>
</evidence>
<dbReference type="EMBL" id="GL883078">
    <property type="protein sequence ID" value="EGF91023.1"/>
    <property type="molecule type" value="Genomic_DNA"/>
</dbReference>
<evidence type="ECO:0000256" key="12">
    <source>
        <dbReference type="RuleBase" id="RU003357"/>
    </source>
</evidence>
<dbReference type="OrthoDB" id="9760333at2"/>
<keyword evidence="7" id="KW-0406">Ion transport</keyword>
<dbReference type="InterPro" id="IPR036942">
    <property type="entry name" value="Beta-barrel_TonB_sf"/>
</dbReference>
<keyword evidence="10 11" id="KW-0998">Cell outer membrane</keyword>
<sequence>MIRRNAITGLMATVSFATLSAAAFAQDTAAPATAPVDDSVVVVTAQKREQKLQDVPVAITVASGKQLERLQVNSIADLQRIAPALEMQQASGQSVGGGGQVRGIGTQSFQSGATGSVAVVIDQVSQGNINTPDLFDVARIEVLKGPQGTLFGLTTSAGVINIVTNKPELGRFSGRVRAELSDFGTMGSEYGQQVVQGLVNIPLGETAALRVSASRNDRQGVNRNALTGKLDDHRTDSARARLLWQVNDRLTLNLIGEYAKVDDDGLDFFTIQKVANNAQSGQIGAVLAACGITAGDGNRDYCSNTGIHNNFETKAVSAQVDYEFDNLTFTSITSSRKQDVGPNNLNIFRLDDYHPELQIGDQYGKEDLFTQEFRIASPTGAALEYTVGAFYSNYKSSRTPQRFSVIVPGPIGPFRPVDNLGSAIDIEDESYAVFGQATWRVSDKLRLIAGARLNHETLSVDYVDMGSQSQHVVPVFVPNFHLTYVADTPVITRKSAEKSIDNVSVKLGAQYTFDSANMGYVTVSRGYKGPQIAQGAASDPTPPTIIRPELPTAFEAGIKSTLMGGRVFTDLNAFYIDMKDYQGQVCVAVSTGGLNCTPTNIPQVISKGVEASISGRVVDGLNVNAGVIYNSATYPDGFIGGDGSNIGGTQLALAPKWKLNIGGEYSHTLNSALDGFISFDATFKSKIRYDAASSPDVFYHAHWITGGRIGIRSVSSNWTLSLYGRNLGNEHEPVLRIRNFPDGSTGSIGQMLSPQSFRQVGISLDARF</sequence>
<feature type="domain" description="TonB-dependent receptor plug" evidence="15">
    <location>
        <begin position="52"/>
        <end position="159"/>
    </location>
</feature>
<dbReference type="Pfam" id="PF07715">
    <property type="entry name" value="Plug"/>
    <property type="match status" value="1"/>
</dbReference>
<organism evidence="16 17">
    <name type="scientific">Asticcacaulis biprosthecium C19</name>
    <dbReference type="NCBI Taxonomy" id="715226"/>
    <lineage>
        <taxon>Bacteria</taxon>
        <taxon>Pseudomonadati</taxon>
        <taxon>Pseudomonadota</taxon>
        <taxon>Alphaproteobacteria</taxon>
        <taxon>Caulobacterales</taxon>
        <taxon>Caulobacteraceae</taxon>
        <taxon>Asticcacaulis</taxon>
    </lineage>
</organism>
<protein>
    <submittedName>
        <fullName evidence="16">TonB dependent receptor family protein</fullName>
    </submittedName>
</protein>
<evidence type="ECO:0000256" key="9">
    <source>
        <dbReference type="ARBA" id="ARBA00023136"/>
    </source>
</evidence>
<evidence type="ECO:0000256" key="4">
    <source>
        <dbReference type="ARBA" id="ARBA00022496"/>
    </source>
</evidence>
<keyword evidence="17" id="KW-1185">Reference proteome</keyword>
<feature type="domain" description="TonB-dependent receptor-like beta-barrel" evidence="14">
    <location>
        <begin position="296"/>
        <end position="727"/>
    </location>
</feature>
<dbReference type="GO" id="GO:0006826">
    <property type="term" value="P:iron ion transport"/>
    <property type="evidence" value="ECO:0007669"/>
    <property type="project" value="UniProtKB-KW"/>
</dbReference>
<dbReference type="PANTHER" id="PTHR32552:SF81">
    <property type="entry name" value="TONB-DEPENDENT OUTER MEMBRANE RECEPTOR"/>
    <property type="match status" value="1"/>
</dbReference>
<evidence type="ECO:0000313" key="16">
    <source>
        <dbReference type="EMBL" id="EGF91023.1"/>
    </source>
</evidence>
<accession>F4QNW5</accession>
<keyword evidence="2 11" id="KW-0813">Transport</keyword>
<evidence type="ECO:0000256" key="10">
    <source>
        <dbReference type="ARBA" id="ARBA00023237"/>
    </source>
</evidence>
<dbReference type="GO" id="GO:0009279">
    <property type="term" value="C:cell outer membrane"/>
    <property type="evidence" value="ECO:0007669"/>
    <property type="project" value="UniProtKB-SubCell"/>
</dbReference>
<dbReference type="InterPro" id="IPR039426">
    <property type="entry name" value="TonB-dep_rcpt-like"/>
</dbReference>